<keyword evidence="1" id="KW-0805">Transcription regulation</keyword>
<evidence type="ECO:0000313" key="5">
    <source>
        <dbReference type="Proteomes" id="UP000619486"/>
    </source>
</evidence>
<dbReference type="EMBL" id="BMQQ01000009">
    <property type="protein sequence ID" value="GGT33932.1"/>
    <property type="molecule type" value="Genomic_DNA"/>
</dbReference>
<dbReference type="Gene3D" id="1.10.357.10">
    <property type="entry name" value="Tetracycline Repressor, domain 2"/>
    <property type="match status" value="1"/>
</dbReference>
<evidence type="ECO:0000259" key="3">
    <source>
        <dbReference type="Pfam" id="PF02909"/>
    </source>
</evidence>
<dbReference type="GO" id="GO:0045892">
    <property type="term" value="P:negative regulation of DNA-templated transcription"/>
    <property type="evidence" value="ECO:0007669"/>
    <property type="project" value="InterPro"/>
</dbReference>
<keyword evidence="5" id="KW-1185">Reference proteome</keyword>
<evidence type="ECO:0000313" key="4">
    <source>
        <dbReference type="EMBL" id="GGT33932.1"/>
    </source>
</evidence>
<keyword evidence="2" id="KW-0804">Transcription</keyword>
<name>A0A918LPK9_9ACTN</name>
<dbReference type="SUPFAM" id="SSF48498">
    <property type="entry name" value="Tetracyclin repressor-like, C-terminal domain"/>
    <property type="match status" value="1"/>
</dbReference>
<comment type="caution">
    <text evidence="4">The sequence shown here is derived from an EMBL/GenBank/DDBJ whole genome shotgun (WGS) entry which is preliminary data.</text>
</comment>
<reference evidence="4" key="1">
    <citation type="journal article" date="2014" name="Int. J. Syst. Evol. Microbiol.">
        <title>Complete genome sequence of Corynebacterium casei LMG S-19264T (=DSM 44701T), isolated from a smear-ripened cheese.</title>
        <authorList>
            <consortium name="US DOE Joint Genome Institute (JGI-PGF)"/>
            <person name="Walter F."/>
            <person name="Albersmeier A."/>
            <person name="Kalinowski J."/>
            <person name="Ruckert C."/>
        </authorList>
    </citation>
    <scope>NUCLEOTIDE SEQUENCE</scope>
    <source>
        <strain evidence="4">JCM 3172</strain>
    </source>
</reference>
<dbReference type="RefSeq" id="WP_019889592.1">
    <property type="nucleotide sequence ID" value="NZ_BMQQ01000009.1"/>
</dbReference>
<organism evidence="4 5">
    <name type="scientific">Streptomyces purpureus</name>
    <dbReference type="NCBI Taxonomy" id="1951"/>
    <lineage>
        <taxon>Bacteria</taxon>
        <taxon>Bacillati</taxon>
        <taxon>Actinomycetota</taxon>
        <taxon>Actinomycetes</taxon>
        <taxon>Kitasatosporales</taxon>
        <taxon>Streptomycetaceae</taxon>
        <taxon>Streptomyces</taxon>
    </lineage>
</organism>
<dbReference type="InterPro" id="IPR004111">
    <property type="entry name" value="Repressor_TetR_C"/>
</dbReference>
<evidence type="ECO:0000256" key="2">
    <source>
        <dbReference type="ARBA" id="ARBA00023163"/>
    </source>
</evidence>
<sequence length="57" mass="6195">MVRNEPRFDAISAAGSYPLLSGLSEDPEFTLDLGTLFEFGLRRTLDGIATMIDETSG</sequence>
<dbReference type="Proteomes" id="UP000619486">
    <property type="component" value="Unassembled WGS sequence"/>
</dbReference>
<dbReference type="Pfam" id="PF02909">
    <property type="entry name" value="TetR_C_1"/>
    <property type="match status" value="1"/>
</dbReference>
<evidence type="ECO:0000256" key="1">
    <source>
        <dbReference type="ARBA" id="ARBA00023015"/>
    </source>
</evidence>
<accession>A0A918LPK9</accession>
<dbReference type="AlphaFoldDB" id="A0A918LPK9"/>
<protein>
    <recommendedName>
        <fullName evidence="3">Tetracycline repressor TetR C-terminal domain-containing protein</fullName>
    </recommendedName>
</protein>
<gene>
    <name evidence="4" type="ORF">GCM10014713_29630</name>
</gene>
<proteinExistence type="predicted"/>
<reference evidence="4" key="2">
    <citation type="submission" date="2020-09" db="EMBL/GenBank/DDBJ databases">
        <authorList>
            <person name="Sun Q."/>
            <person name="Ohkuma M."/>
        </authorList>
    </citation>
    <scope>NUCLEOTIDE SEQUENCE</scope>
    <source>
        <strain evidence="4">JCM 3172</strain>
    </source>
</reference>
<dbReference type="InterPro" id="IPR036271">
    <property type="entry name" value="Tet_transcr_reg_TetR-rel_C_sf"/>
</dbReference>
<feature type="domain" description="Tetracycline repressor TetR C-terminal" evidence="3">
    <location>
        <begin position="4"/>
        <end position="51"/>
    </location>
</feature>